<dbReference type="EMBL" id="STFF01000001">
    <property type="protein sequence ID" value="THU40906.1"/>
    <property type="molecule type" value="Genomic_DNA"/>
</dbReference>
<name>A0A4V4H1K8_9BACT</name>
<protein>
    <submittedName>
        <fullName evidence="2">Uncharacterized protein</fullName>
    </submittedName>
</protein>
<reference evidence="2 3" key="1">
    <citation type="submission" date="2019-04" db="EMBL/GenBank/DDBJ databases">
        <title>Niastella caeni sp. nov., isolated from activated sludge.</title>
        <authorList>
            <person name="Sheng M."/>
        </authorList>
    </citation>
    <scope>NUCLEOTIDE SEQUENCE [LARGE SCALE GENOMIC DNA]</scope>
    <source>
        <strain evidence="2 3">HX-2-15</strain>
    </source>
</reference>
<sequence>MKKLQPWIYSMKLDGLFILSPPFVSLLVVFLLPGLFRAGEGIPVFWWIVLIVCIDVAHVYSTLYRTYFDRDTFQQQKNILIGIPVVGFVVAVILYSIDDMVFWRVLAYLAVFHFVRQQYGFMRIYSRKELFNKWYYRVDQTAIYMATVFPILYWHLNAPRNFNWFVEGDFVYFRAEWLLVIATILYLLVIAAYLVKEVVFIVKEKQVNVPRNLVMAGTFLSWYFGIVYYNGDMAFTLLNVVSHGVPYMALIWVYGKKKTEAGTSSNYGKLISRFFTRYGIVLFLLSMIVMAYVEEGFWDAWIWKEHKSAFSIFYTFSFQPPKEVLALLVPLLALPQITHYIIDGYIWKVSRGHIPFKRS</sequence>
<feature type="transmembrane region" description="Helical" evidence="1">
    <location>
        <begin position="44"/>
        <end position="67"/>
    </location>
</feature>
<dbReference type="OrthoDB" id="235490at2"/>
<evidence type="ECO:0000313" key="2">
    <source>
        <dbReference type="EMBL" id="THU40906.1"/>
    </source>
</evidence>
<feature type="transmembrane region" description="Helical" evidence="1">
    <location>
        <begin position="207"/>
        <end position="229"/>
    </location>
</feature>
<keyword evidence="3" id="KW-1185">Reference proteome</keyword>
<gene>
    <name evidence="2" type="ORF">FAM09_01975</name>
</gene>
<feature type="transmembrane region" description="Helical" evidence="1">
    <location>
        <begin position="235"/>
        <end position="254"/>
    </location>
</feature>
<dbReference type="Proteomes" id="UP000306918">
    <property type="component" value="Unassembled WGS sequence"/>
</dbReference>
<feature type="transmembrane region" description="Helical" evidence="1">
    <location>
        <begin position="275"/>
        <end position="293"/>
    </location>
</feature>
<keyword evidence="1" id="KW-0812">Transmembrane</keyword>
<feature type="transmembrane region" description="Helical" evidence="1">
    <location>
        <begin position="324"/>
        <end position="342"/>
    </location>
</feature>
<feature type="transmembrane region" description="Helical" evidence="1">
    <location>
        <begin position="79"/>
        <end position="97"/>
    </location>
</feature>
<evidence type="ECO:0000256" key="1">
    <source>
        <dbReference type="SAM" id="Phobius"/>
    </source>
</evidence>
<keyword evidence="1" id="KW-1133">Transmembrane helix</keyword>
<feature type="transmembrane region" description="Helical" evidence="1">
    <location>
        <begin position="134"/>
        <end position="156"/>
    </location>
</feature>
<dbReference type="RefSeq" id="WP_136575398.1">
    <property type="nucleotide sequence ID" value="NZ_STFF01000001.1"/>
</dbReference>
<feature type="transmembrane region" description="Helical" evidence="1">
    <location>
        <begin position="12"/>
        <end position="32"/>
    </location>
</feature>
<keyword evidence="1" id="KW-0472">Membrane</keyword>
<feature type="transmembrane region" description="Helical" evidence="1">
    <location>
        <begin position="103"/>
        <end position="122"/>
    </location>
</feature>
<comment type="caution">
    <text evidence="2">The sequence shown here is derived from an EMBL/GenBank/DDBJ whole genome shotgun (WGS) entry which is preliminary data.</text>
</comment>
<feature type="transmembrane region" description="Helical" evidence="1">
    <location>
        <begin position="176"/>
        <end position="195"/>
    </location>
</feature>
<organism evidence="2 3">
    <name type="scientific">Niastella caeni</name>
    <dbReference type="NCBI Taxonomy" id="2569763"/>
    <lineage>
        <taxon>Bacteria</taxon>
        <taxon>Pseudomonadati</taxon>
        <taxon>Bacteroidota</taxon>
        <taxon>Chitinophagia</taxon>
        <taxon>Chitinophagales</taxon>
        <taxon>Chitinophagaceae</taxon>
        <taxon>Niastella</taxon>
    </lineage>
</organism>
<dbReference type="AlphaFoldDB" id="A0A4V4H1K8"/>
<proteinExistence type="predicted"/>
<evidence type="ECO:0000313" key="3">
    <source>
        <dbReference type="Proteomes" id="UP000306918"/>
    </source>
</evidence>
<accession>A0A4V4H1K8</accession>